<dbReference type="SUPFAM" id="SSF109604">
    <property type="entry name" value="HD-domain/PDEase-like"/>
    <property type="match status" value="1"/>
</dbReference>
<dbReference type="RefSeq" id="WP_127786449.1">
    <property type="nucleotide sequence ID" value="NZ_SACL01000001.1"/>
</dbReference>
<dbReference type="AlphaFoldDB" id="A0A437MPL0"/>
<dbReference type="Proteomes" id="UP000282957">
    <property type="component" value="Unassembled WGS sequence"/>
</dbReference>
<evidence type="ECO:0000313" key="5">
    <source>
        <dbReference type="Proteomes" id="UP000282957"/>
    </source>
</evidence>
<evidence type="ECO:0000313" key="4">
    <source>
        <dbReference type="EMBL" id="RVT99555.1"/>
    </source>
</evidence>
<evidence type="ECO:0000256" key="1">
    <source>
        <dbReference type="ARBA" id="ARBA00022723"/>
    </source>
</evidence>
<dbReference type="InterPro" id="IPR006674">
    <property type="entry name" value="HD_domain"/>
</dbReference>
<name>A0A437MPL0_9PROT</name>
<dbReference type="GO" id="GO:0002953">
    <property type="term" value="F:5'-deoxynucleotidase activity"/>
    <property type="evidence" value="ECO:0007669"/>
    <property type="project" value="InterPro"/>
</dbReference>
<dbReference type="OrthoDB" id="9796032at2"/>
<keyword evidence="2" id="KW-0378">Hydrolase</keyword>
<dbReference type="PANTHER" id="PTHR11845">
    <property type="entry name" value="5'-DEOXYNUCLEOTIDASE HDDC2"/>
    <property type="match status" value="1"/>
</dbReference>
<dbReference type="PANTHER" id="PTHR11845:SF13">
    <property type="entry name" value="5'-DEOXYNUCLEOTIDASE HDDC2"/>
    <property type="match status" value="1"/>
</dbReference>
<gene>
    <name evidence="4" type="ORF">EOD42_05585</name>
</gene>
<sequence>MSEDGLLGFFSLASRLKHVHRAAFTEGRPENSAEHAWHVALIAVLLHPEVTPAPDLGQTLAMIAVHDVVEIEAGDTFAFDDRGLETQVERERAAAEALFARLPPAQSGRMHALWREFEEGVTPEARFAMGCDRLQGFLQQVDCGAPAWAEVGLTRARSLKRMQPAIDLGAPFEGMINALYDRALELGLMRP</sequence>
<dbReference type="InterPro" id="IPR039356">
    <property type="entry name" value="YfbR/HDDC2"/>
</dbReference>
<reference evidence="4 5" key="1">
    <citation type="submission" date="2019-01" db="EMBL/GenBank/DDBJ databases">
        <authorList>
            <person name="Chen W.-M."/>
        </authorList>
    </citation>
    <scope>NUCLEOTIDE SEQUENCE [LARGE SCALE GENOMIC DNA]</scope>
    <source>
        <strain evidence="4 5">CCP-6</strain>
    </source>
</reference>
<feature type="domain" description="HD" evidence="3">
    <location>
        <begin position="14"/>
        <end position="166"/>
    </location>
</feature>
<dbReference type="Gene3D" id="1.10.3210.10">
    <property type="entry name" value="Hypothetical protein af1432"/>
    <property type="match status" value="1"/>
</dbReference>
<organism evidence="4 5">
    <name type="scientific">Rhodovarius crocodyli</name>
    <dbReference type="NCBI Taxonomy" id="1979269"/>
    <lineage>
        <taxon>Bacteria</taxon>
        <taxon>Pseudomonadati</taxon>
        <taxon>Pseudomonadota</taxon>
        <taxon>Alphaproteobacteria</taxon>
        <taxon>Acetobacterales</taxon>
        <taxon>Roseomonadaceae</taxon>
        <taxon>Rhodovarius</taxon>
    </lineage>
</organism>
<evidence type="ECO:0000259" key="3">
    <source>
        <dbReference type="Pfam" id="PF13023"/>
    </source>
</evidence>
<accession>A0A437MPL0</accession>
<dbReference type="GO" id="GO:0046872">
    <property type="term" value="F:metal ion binding"/>
    <property type="evidence" value="ECO:0007669"/>
    <property type="project" value="UniProtKB-KW"/>
</dbReference>
<keyword evidence="5" id="KW-1185">Reference proteome</keyword>
<evidence type="ECO:0000256" key="2">
    <source>
        <dbReference type="ARBA" id="ARBA00022801"/>
    </source>
</evidence>
<comment type="caution">
    <text evidence="4">The sequence shown here is derived from an EMBL/GenBank/DDBJ whole genome shotgun (WGS) entry which is preliminary data.</text>
</comment>
<keyword evidence="1" id="KW-0479">Metal-binding</keyword>
<protein>
    <submittedName>
        <fullName evidence="4">HD domain-containing protein</fullName>
    </submittedName>
</protein>
<dbReference type="Pfam" id="PF13023">
    <property type="entry name" value="HD_3"/>
    <property type="match status" value="1"/>
</dbReference>
<dbReference type="GO" id="GO:0005737">
    <property type="term" value="C:cytoplasm"/>
    <property type="evidence" value="ECO:0007669"/>
    <property type="project" value="TreeGrafter"/>
</dbReference>
<proteinExistence type="predicted"/>
<dbReference type="EMBL" id="SACL01000001">
    <property type="protein sequence ID" value="RVT99555.1"/>
    <property type="molecule type" value="Genomic_DNA"/>
</dbReference>